<accession>A0ABU0KVR1</accession>
<name>A0ABU0KVR1_9BACL</name>
<proteinExistence type="predicted"/>
<evidence type="ECO:0000313" key="2">
    <source>
        <dbReference type="Proteomes" id="UP001242811"/>
    </source>
</evidence>
<reference evidence="1 2" key="1">
    <citation type="submission" date="2023-07" db="EMBL/GenBank/DDBJ databases">
        <title>Genomic Encyclopedia of Type Strains, Phase IV (KMG-IV): sequencing the most valuable type-strain genomes for metagenomic binning, comparative biology and taxonomic classification.</title>
        <authorList>
            <person name="Goeker M."/>
        </authorList>
    </citation>
    <scope>NUCLEOTIDE SEQUENCE [LARGE SCALE GENOMIC DNA]</scope>
    <source>
        <strain evidence="1 2">DSM 14914</strain>
    </source>
</reference>
<evidence type="ECO:0008006" key="3">
    <source>
        <dbReference type="Google" id="ProtNLM"/>
    </source>
</evidence>
<gene>
    <name evidence="1" type="ORF">QOZ95_001671</name>
</gene>
<sequence length="105" mass="11901">MVCFIHCGEQSHGSFRTYKLIALLQYHSLPLPVFLISFVFEQFPQISGSFDAEAIKSFLPWSDSPPADCQMKKNKLQHNRGSGGHLTLTIRIKVSQGVEVWLHLD</sequence>
<evidence type="ECO:0000313" key="1">
    <source>
        <dbReference type="EMBL" id="MDQ0493513.1"/>
    </source>
</evidence>
<comment type="caution">
    <text evidence="1">The sequence shown here is derived from an EMBL/GenBank/DDBJ whole genome shotgun (WGS) entry which is preliminary data.</text>
</comment>
<keyword evidence="2" id="KW-1185">Reference proteome</keyword>
<protein>
    <recommendedName>
        <fullName evidence="3">Mobile element protein</fullName>
    </recommendedName>
</protein>
<dbReference type="EMBL" id="JAUSWA010000007">
    <property type="protein sequence ID" value="MDQ0493513.1"/>
    <property type="molecule type" value="Genomic_DNA"/>
</dbReference>
<dbReference type="Proteomes" id="UP001242811">
    <property type="component" value="Unassembled WGS sequence"/>
</dbReference>
<organism evidence="1 2">
    <name type="scientific">Paenibacillus brasilensis</name>
    <dbReference type="NCBI Taxonomy" id="128574"/>
    <lineage>
        <taxon>Bacteria</taxon>
        <taxon>Bacillati</taxon>
        <taxon>Bacillota</taxon>
        <taxon>Bacilli</taxon>
        <taxon>Bacillales</taxon>
        <taxon>Paenibacillaceae</taxon>
        <taxon>Paenibacillus</taxon>
    </lineage>
</organism>